<dbReference type="WBParaSite" id="jg3182">
    <property type="protein sequence ID" value="jg3182"/>
    <property type="gene ID" value="jg3182"/>
</dbReference>
<protein>
    <submittedName>
        <fullName evidence="3">Uncharacterized protein</fullName>
    </submittedName>
</protein>
<sequence>MTTRAYFQSNHGIKLFSSVLLLLCTTQALVSTNNDRNDALDTVEKMCSYFKDVTDPTVDIVGKMSKVAEKIAPFAKVVFPVGTLIAGSLNMQAESPEYEAIKKLGKEMKFEFFKVQSAIDYNFKVISLENKFGDYSNYVEGKLDNLESESEVMWDPAIKKTPEVVNVFKHNCLNNNPKEILMTIARYVVKDCPELFEQIVKYNVKNVHYASEYQQRQFEEEKLDVITTLMANPEEADSLIEGIKWKFTSKASSLKEALTRVKSSLKENNIEVQATHCLADAMLFAGNCANLTYGGQAAAINKYQSDCVKEMQKILSFVSLFVEKRMKYAWPKAYQSAARKVVGNEELSSKLFNETSIKIAAQMDKIGLPIYYYQIVVATYEQERFLKTELYRVAGAQRWYSQKKDKIYQIIDYNYNIGRLDDLVQKIEDGIGESLTSDMLYRSIAVTRDYSKVQGGCKVNFGRVATTAYDGSGSPIADAAEYIDYYWKGEPIFKNCEEYVLFLFL</sequence>
<evidence type="ECO:0000313" key="2">
    <source>
        <dbReference type="Proteomes" id="UP000887574"/>
    </source>
</evidence>
<keyword evidence="2" id="KW-1185">Reference proteome</keyword>
<proteinExistence type="predicted"/>
<feature type="chain" id="PRO_5037885930" evidence="1">
    <location>
        <begin position="29"/>
        <end position="505"/>
    </location>
</feature>
<organism evidence="2 3">
    <name type="scientific">Ditylenchus dipsaci</name>
    <dbReference type="NCBI Taxonomy" id="166011"/>
    <lineage>
        <taxon>Eukaryota</taxon>
        <taxon>Metazoa</taxon>
        <taxon>Ecdysozoa</taxon>
        <taxon>Nematoda</taxon>
        <taxon>Chromadorea</taxon>
        <taxon>Rhabditida</taxon>
        <taxon>Tylenchina</taxon>
        <taxon>Tylenchomorpha</taxon>
        <taxon>Sphaerularioidea</taxon>
        <taxon>Anguinidae</taxon>
        <taxon>Anguininae</taxon>
        <taxon>Ditylenchus</taxon>
    </lineage>
</organism>
<accession>A0A915EA93</accession>
<name>A0A915EA93_9BILA</name>
<reference evidence="3" key="1">
    <citation type="submission" date="2022-11" db="UniProtKB">
        <authorList>
            <consortium name="WormBaseParasite"/>
        </authorList>
    </citation>
    <scope>IDENTIFICATION</scope>
</reference>
<evidence type="ECO:0000256" key="1">
    <source>
        <dbReference type="SAM" id="SignalP"/>
    </source>
</evidence>
<dbReference type="Proteomes" id="UP000887574">
    <property type="component" value="Unplaced"/>
</dbReference>
<feature type="signal peptide" evidence="1">
    <location>
        <begin position="1"/>
        <end position="28"/>
    </location>
</feature>
<keyword evidence="1" id="KW-0732">Signal</keyword>
<dbReference type="AlphaFoldDB" id="A0A915EA93"/>
<evidence type="ECO:0000313" key="3">
    <source>
        <dbReference type="WBParaSite" id="jg3182"/>
    </source>
</evidence>